<comment type="caution">
    <text evidence="2">The sequence shown here is derived from an EMBL/GenBank/DDBJ whole genome shotgun (WGS) entry which is preliminary data.</text>
</comment>
<keyword evidence="3" id="KW-1185">Reference proteome</keyword>
<feature type="chain" id="PRO_5041981370" evidence="1">
    <location>
        <begin position="20"/>
        <end position="297"/>
    </location>
</feature>
<dbReference type="AlphaFoldDB" id="A0AAD7BAU9"/>
<gene>
    <name evidence="2" type="ORF">FB45DRAFT_1008372</name>
</gene>
<accession>A0AAD7BAU9</accession>
<dbReference type="EMBL" id="JARKIF010000024">
    <property type="protein sequence ID" value="KAJ7615453.1"/>
    <property type="molecule type" value="Genomic_DNA"/>
</dbReference>
<evidence type="ECO:0000313" key="2">
    <source>
        <dbReference type="EMBL" id="KAJ7615453.1"/>
    </source>
</evidence>
<dbReference type="Proteomes" id="UP001221142">
    <property type="component" value="Unassembled WGS sequence"/>
</dbReference>
<keyword evidence="1" id="KW-0732">Signal</keyword>
<proteinExistence type="predicted"/>
<reference evidence="2" key="1">
    <citation type="submission" date="2023-03" db="EMBL/GenBank/DDBJ databases">
        <title>Massive genome expansion in bonnet fungi (Mycena s.s.) driven by repeated elements and novel gene families across ecological guilds.</title>
        <authorList>
            <consortium name="Lawrence Berkeley National Laboratory"/>
            <person name="Harder C.B."/>
            <person name="Miyauchi S."/>
            <person name="Viragh M."/>
            <person name="Kuo A."/>
            <person name="Thoen E."/>
            <person name="Andreopoulos B."/>
            <person name="Lu D."/>
            <person name="Skrede I."/>
            <person name="Drula E."/>
            <person name="Henrissat B."/>
            <person name="Morin E."/>
            <person name="Kohler A."/>
            <person name="Barry K."/>
            <person name="LaButti K."/>
            <person name="Morin E."/>
            <person name="Salamov A."/>
            <person name="Lipzen A."/>
            <person name="Mereny Z."/>
            <person name="Hegedus B."/>
            <person name="Baldrian P."/>
            <person name="Stursova M."/>
            <person name="Weitz H."/>
            <person name="Taylor A."/>
            <person name="Grigoriev I.V."/>
            <person name="Nagy L.G."/>
            <person name="Martin F."/>
            <person name="Kauserud H."/>
        </authorList>
    </citation>
    <scope>NUCLEOTIDE SEQUENCE</scope>
    <source>
        <strain evidence="2">9284</strain>
    </source>
</reference>
<protein>
    <submittedName>
        <fullName evidence="2">Uncharacterized protein</fullName>
    </submittedName>
</protein>
<evidence type="ECO:0000256" key="1">
    <source>
        <dbReference type="SAM" id="SignalP"/>
    </source>
</evidence>
<name>A0AAD7BAU9_9AGAR</name>
<feature type="signal peptide" evidence="1">
    <location>
        <begin position="1"/>
        <end position="19"/>
    </location>
</feature>
<sequence>MPSPTRLLVLASLLLSASAIVPRGDTGSDPATPDGYELVFGPTNGANNAPGYMGFAYLNRYDPGECAVLCNARGYDSVGGVCQYFNIWRAVEKGVPTTYTCSMYYLPANASTAINYGQGDLKVTLSRGYKRLSLAVDGGFEGYNPLGCSDSGYCYDEFYANWIGSFTSGTDLAPSASMFFNAKFAHTGHGSALLGAAYGGSTEVGTLTHAKPLKTHKGQKYVVQAFISSAFSGEEIETEAVVEVLWNGECVGSVGGFQEYKPTQFVVVGTGCDDVLAFRGGKAPAWSFVDDVFVAPL</sequence>
<organism evidence="2 3">
    <name type="scientific">Roridomyces roridus</name>
    <dbReference type="NCBI Taxonomy" id="1738132"/>
    <lineage>
        <taxon>Eukaryota</taxon>
        <taxon>Fungi</taxon>
        <taxon>Dikarya</taxon>
        <taxon>Basidiomycota</taxon>
        <taxon>Agaricomycotina</taxon>
        <taxon>Agaricomycetes</taxon>
        <taxon>Agaricomycetidae</taxon>
        <taxon>Agaricales</taxon>
        <taxon>Marasmiineae</taxon>
        <taxon>Mycenaceae</taxon>
        <taxon>Roridomyces</taxon>
    </lineage>
</organism>
<evidence type="ECO:0000313" key="3">
    <source>
        <dbReference type="Proteomes" id="UP001221142"/>
    </source>
</evidence>